<comment type="caution">
    <text evidence="1">The sequence shown here is derived from an EMBL/GenBank/DDBJ whole genome shotgun (WGS) entry which is preliminary data.</text>
</comment>
<accession>A0AAN4ZGH6</accession>
<protein>
    <submittedName>
        <fullName evidence="1">Uncharacterized protein</fullName>
    </submittedName>
</protein>
<dbReference type="AlphaFoldDB" id="A0AAN4ZGH6"/>
<dbReference type="EMBL" id="BTRK01000002">
    <property type="protein sequence ID" value="GMR38621.1"/>
    <property type="molecule type" value="Genomic_DNA"/>
</dbReference>
<sequence>MPEVIALASKSKRLLISLRNEDCDFSITKDRTTLMFETPGKGAISSIHLQLSTDHRKLIQSYKVPCHVNGRLNSIRVDAIYPTVFGDSEKIDYILTGYDSERIIDFF</sequence>
<evidence type="ECO:0000313" key="1">
    <source>
        <dbReference type="EMBL" id="GMR38621.1"/>
    </source>
</evidence>
<name>A0AAN4ZGH6_9BILA</name>
<proteinExistence type="predicted"/>
<gene>
    <name evidence="1" type="ORF">PMAYCL1PPCAC_08816</name>
</gene>
<keyword evidence="2" id="KW-1185">Reference proteome</keyword>
<evidence type="ECO:0000313" key="2">
    <source>
        <dbReference type="Proteomes" id="UP001328107"/>
    </source>
</evidence>
<organism evidence="1 2">
    <name type="scientific">Pristionchus mayeri</name>
    <dbReference type="NCBI Taxonomy" id="1317129"/>
    <lineage>
        <taxon>Eukaryota</taxon>
        <taxon>Metazoa</taxon>
        <taxon>Ecdysozoa</taxon>
        <taxon>Nematoda</taxon>
        <taxon>Chromadorea</taxon>
        <taxon>Rhabditida</taxon>
        <taxon>Rhabditina</taxon>
        <taxon>Diplogasteromorpha</taxon>
        <taxon>Diplogasteroidea</taxon>
        <taxon>Neodiplogasteridae</taxon>
        <taxon>Pristionchus</taxon>
    </lineage>
</organism>
<dbReference type="Proteomes" id="UP001328107">
    <property type="component" value="Unassembled WGS sequence"/>
</dbReference>
<reference evidence="2" key="1">
    <citation type="submission" date="2022-10" db="EMBL/GenBank/DDBJ databases">
        <title>Genome assembly of Pristionchus species.</title>
        <authorList>
            <person name="Yoshida K."/>
            <person name="Sommer R.J."/>
        </authorList>
    </citation>
    <scope>NUCLEOTIDE SEQUENCE [LARGE SCALE GENOMIC DNA]</scope>
    <source>
        <strain evidence="2">RS5460</strain>
    </source>
</reference>